<proteinExistence type="predicted"/>
<feature type="domain" description="Carbohydrate kinase PfkB" evidence="1">
    <location>
        <begin position="25"/>
        <end position="170"/>
    </location>
</feature>
<organism evidence="2 3">
    <name type="scientific">Cytospora paraplurivora</name>
    <dbReference type="NCBI Taxonomy" id="2898453"/>
    <lineage>
        <taxon>Eukaryota</taxon>
        <taxon>Fungi</taxon>
        <taxon>Dikarya</taxon>
        <taxon>Ascomycota</taxon>
        <taxon>Pezizomycotina</taxon>
        <taxon>Sordariomycetes</taxon>
        <taxon>Sordariomycetidae</taxon>
        <taxon>Diaporthales</taxon>
        <taxon>Cytosporaceae</taxon>
        <taxon>Cytospora</taxon>
    </lineage>
</organism>
<dbReference type="PANTHER" id="PTHR47098">
    <property type="entry name" value="PROTEIN MAK32"/>
    <property type="match status" value="1"/>
</dbReference>
<reference evidence="2 3" key="1">
    <citation type="journal article" date="2023" name="PLoS ONE">
        <title>Cytospora paraplurivora sp. nov. isolated from orchards with fruit tree decline syndrome in Ontario, Canada.</title>
        <authorList>
            <person name="Ilyukhin E."/>
            <person name="Nguyen H.D.T."/>
            <person name="Castle A.J."/>
            <person name="Ellouze W."/>
        </authorList>
    </citation>
    <scope>NUCLEOTIDE SEQUENCE [LARGE SCALE GENOMIC DNA]</scope>
    <source>
        <strain evidence="2 3">FDS-564</strain>
    </source>
</reference>
<evidence type="ECO:0000313" key="3">
    <source>
        <dbReference type="Proteomes" id="UP001320245"/>
    </source>
</evidence>
<evidence type="ECO:0000313" key="2">
    <source>
        <dbReference type="EMBL" id="KAK7747460.1"/>
    </source>
</evidence>
<dbReference type="SUPFAM" id="SSF53613">
    <property type="entry name" value="Ribokinase-like"/>
    <property type="match status" value="1"/>
</dbReference>
<protein>
    <recommendedName>
        <fullName evidence="1">Carbohydrate kinase PfkB domain-containing protein</fullName>
    </recommendedName>
</protein>
<gene>
    <name evidence="2" type="ORF">SLS53_001715</name>
</gene>
<dbReference type="EMBL" id="JAJSPL020000004">
    <property type="protein sequence ID" value="KAK7747460.1"/>
    <property type="molecule type" value="Genomic_DNA"/>
</dbReference>
<dbReference type="Pfam" id="PF00294">
    <property type="entry name" value="PfkB"/>
    <property type="match status" value="1"/>
</dbReference>
<accession>A0AAN9UJ52</accession>
<dbReference type="Gene3D" id="3.40.1190.20">
    <property type="match status" value="1"/>
</dbReference>
<dbReference type="PANTHER" id="PTHR47098:SF1">
    <property type="entry name" value="PFKB FAMILY CARBOHYDRATE KINASE SUPERFAMILY (AFU_ORTHOLOGUE AFUA_4G09500)"/>
    <property type="match status" value="1"/>
</dbReference>
<sequence>MALLELRKHHGVSDRPLIVWEPAPLGCDRVNLDSHLRACKLVDVFSPNHLELGYLFEGRKQQSTEFSRPHVEMFAKQFLDSGIGPKAAGLAVIRAGEHGALTLSRSGPEWLPPFYAKPSTKVVDPTGAGNTFLGGFCVTLQETGDPREASIRGTVVASYALEQFGLPQCSPPSPGSEEVWNGSDVSRRIDDFKRRLSEESKNQ</sequence>
<evidence type="ECO:0000259" key="1">
    <source>
        <dbReference type="Pfam" id="PF00294"/>
    </source>
</evidence>
<dbReference type="Proteomes" id="UP001320245">
    <property type="component" value="Unassembled WGS sequence"/>
</dbReference>
<dbReference type="InterPro" id="IPR029056">
    <property type="entry name" value="Ribokinase-like"/>
</dbReference>
<dbReference type="AlphaFoldDB" id="A0AAN9UJ52"/>
<name>A0AAN9UJ52_9PEZI</name>
<dbReference type="InterPro" id="IPR011611">
    <property type="entry name" value="PfkB_dom"/>
</dbReference>
<comment type="caution">
    <text evidence="2">The sequence shown here is derived from an EMBL/GenBank/DDBJ whole genome shotgun (WGS) entry which is preliminary data.</text>
</comment>
<keyword evidence="3" id="KW-1185">Reference proteome</keyword>